<evidence type="ECO:0000256" key="1">
    <source>
        <dbReference type="ARBA" id="ARBA00022741"/>
    </source>
</evidence>
<evidence type="ECO:0000256" key="4">
    <source>
        <dbReference type="SAM" id="Phobius"/>
    </source>
</evidence>
<dbReference type="Pfam" id="PF00069">
    <property type="entry name" value="Pkinase"/>
    <property type="match status" value="1"/>
</dbReference>
<dbReference type="InterPro" id="IPR050130">
    <property type="entry name" value="ClpA_ClpB"/>
</dbReference>
<dbReference type="SUPFAM" id="SSF56112">
    <property type="entry name" value="Protein kinase-like (PK-like)"/>
    <property type="match status" value="1"/>
</dbReference>
<dbReference type="PROSITE" id="PS00871">
    <property type="entry name" value="CLPAB_2"/>
    <property type="match status" value="1"/>
</dbReference>
<name>A0A0G4GZC3_VITBC</name>
<evidence type="ECO:0000313" key="6">
    <source>
        <dbReference type="EMBL" id="CEM36606.1"/>
    </source>
</evidence>
<dbReference type="PRINTS" id="PR00300">
    <property type="entry name" value="CLPPROTEASEA"/>
</dbReference>
<dbReference type="GO" id="GO:0004672">
    <property type="term" value="F:protein kinase activity"/>
    <property type="evidence" value="ECO:0007669"/>
    <property type="project" value="InterPro"/>
</dbReference>
<accession>A0A0G4GZC3</accession>
<dbReference type="InterPro" id="IPR028299">
    <property type="entry name" value="ClpA/B_CS2"/>
</dbReference>
<dbReference type="SUPFAM" id="SSF52540">
    <property type="entry name" value="P-loop containing nucleoside triphosphate hydrolases"/>
    <property type="match status" value="2"/>
</dbReference>
<dbReference type="VEuPathDB" id="CryptoDB:Vbra_19169"/>
<evidence type="ECO:0000256" key="3">
    <source>
        <dbReference type="ARBA" id="ARBA00023186"/>
    </source>
</evidence>
<keyword evidence="4" id="KW-0472">Membrane</keyword>
<dbReference type="OrthoDB" id="47330at2759"/>
<evidence type="ECO:0000259" key="5">
    <source>
        <dbReference type="PROSITE" id="PS50011"/>
    </source>
</evidence>
<keyword evidence="4" id="KW-1133">Transmembrane helix</keyword>
<dbReference type="Gene3D" id="3.40.50.300">
    <property type="entry name" value="P-loop containing nucleotide triphosphate hydrolases"/>
    <property type="match status" value="2"/>
</dbReference>
<keyword evidence="1" id="KW-0547">Nucleotide-binding</keyword>
<evidence type="ECO:0000256" key="2">
    <source>
        <dbReference type="ARBA" id="ARBA00022840"/>
    </source>
</evidence>
<dbReference type="PROSITE" id="PS50011">
    <property type="entry name" value="PROTEIN_KINASE_DOM"/>
    <property type="match status" value="1"/>
</dbReference>
<dbReference type="Gene3D" id="1.10.510.10">
    <property type="entry name" value="Transferase(Phosphotransferase) domain 1"/>
    <property type="match status" value="1"/>
</dbReference>
<dbReference type="Pfam" id="PF17871">
    <property type="entry name" value="AAA_lid_9"/>
    <property type="match status" value="1"/>
</dbReference>
<evidence type="ECO:0000313" key="7">
    <source>
        <dbReference type="Proteomes" id="UP000041254"/>
    </source>
</evidence>
<dbReference type="CDD" id="cd19499">
    <property type="entry name" value="RecA-like_ClpB_Hsp104-like"/>
    <property type="match status" value="1"/>
</dbReference>
<dbReference type="PANTHER" id="PTHR11638">
    <property type="entry name" value="ATP-DEPENDENT CLP PROTEASE"/>
    <property type="match status" value="1"/>
</dbReference>
<dbReference type="InterPro" id="IPR003959">
    <property type="entry name" value="ATPase_AAA_core"/>
</dbReference>
<organism evidence="6 7">
    <name type="scientific">Vitrella brassicaformis (strain CCMP3155)</name>
    <dbReference type="NCBI Taxonomy" id="1169540"/>
    <lineage>
        <taxon>Eukaryota</taxon>
        <taxon>Sar</taxon>
        <taxon>Alveolata</taxon>
        <taxon>Colpodellida</taxon>
        <taxon>Vitrellaceae</taxon>
        <taxon>Vitrella</taxon>
    </lineage>
</organism>
<keyword evidence="7" id="KW-1185">Reference proteome</keyword>
<feature type="domain" description="Protein kinase" evidence="5">
    <location>
        <begin position="343"/>
        <end position="651"/>
    </location>
</feature>
<dbReference type="GO" id="GO:0034605">
    <property type="term" value="P:cellular response to heat"/>
    <property type="evidence" value="ECO:0007669"/>
    <property type="project" value="TreeGrafter"/>
</dbReference>
<gene>
    <name evidence="6" type="ORF">Vbra_19169</name>
</gene>
<reference evidence="6 7" key="1">
    <citation type="submission" date="2014-11" db="EMBL/GenBank/DDBJ databases">
        <authorList>
            <person name="Zhu J."/>
            <person name="Qi W."/>
            <person name="Song R."/>
        </authorList>
    </citation>
    <scope>NUCLEOTIDE SEQUENCE [LARGE SCALE GENOMIC DNA]</scope>
</reference>
<keyword evidence="2" id="KW-0067">ATP-binding</keyword>
<dbReference type="PANTHER" id="PTHR11638:SF18">
    <property type="entry name" value="HEAT SHOCK PROTEIN 104"/>
    <property type="match status" value="1"/>
</dbReference>
<dbReference type="Pfam" id="PF07724">
    <property type="entry name" value="AAA_2"/>
    <property type="match status" value="1"/>
</dbReference>
<keyword evidence="4" id="KW-0812">Transmembrane</keyword>
<feature type="transmembrane region" description="Helical" evidence="4">
    <location>
        <begin position="329"/>
        <end position="354"/>
    </location>
</feature>
<dbReference type="InterPro" id="IPR041546">
    <property type="entry name" value="ClpA/ClpB_AAA_lid"/>
</dbReference>
<dbReference type="InterPro" id="IPR011009">
    <property type="entry name" value="Kinase-like_dom_sf"/>
</dbReference>
<dbReference type="SMART" id="SM00220">
    <property type="entry name" value="S_TKc"/>
    <property type="match status" value="1"/>
</dbReference>
<protein>
    <recommendedName>
        <fullName evidence="5">Protein kinase domain-containing protein</fullName>
    </recommendedName>
</protein>
<dbReference type="EMBL" id="CDMY01000897">
    <property type="protein sequence ID" value="CEM36606.1"/>
    <property type="molecule type" value="Genomic_DNA"/>
</dbReference>
<dbReference type="InterPro" id="IPR001270">
    <property type="entry name" value="ClpA/B"/>
</dbReference>
<dbReference type="InterPro" id="IPR027417">
    <property type="entry name" value="P-loop_NTPase"/>
</dbReference>
<dbReference type="Proteomes" id="UP000041254">
    <property type="component" value="Unassembled WGS sequence"/>
</dbReference>
<keyword evidence="3" id="KW-0143">Chaperone</keyword>
<dbReference type="GO" id="GO:0016887">
    <property type="term" value="F:ATP hydrolysis activity"/>
    <property type="evidence" value="ECO:0007669"/>
    <property type="project" value="InterPro"/>
</dbReference>
<sequence>MRATKFDENFADLTNSPAAPVIGREEELERVVTILSKTTLLLVGAKLRGDFKERLKQVIKEAEESKGEVILFFDELNLRLGAGKGEGAMDAANLLKPAKRQVFVRSILRGVKDKYEKSHNVRIADDALMAAVQLTNRYVPYRNQPDKAVDIVDEACSANVIIVGADQIAAVLSDWTGIPVTKLTTSESERLLDLSKRLHQRAVGQDYAVQAVVDAVLRSGSGLSRRGKPLGSFLFLGPTGVGKTNLAKAVAAEPFDDEKNLVRFDMSEFPESHSVSRLIGSPPGYVGYEEGGQLTEAVKRRPYSSCIHVYACIRLLTQGKRLVIVAGHVLPLMVFTFPVVSVAALAAVAFAGAVAKVARRRQSNAPRGPSSTTGERIGNKGEEGYSLIKMVVWADRLGWMARKRLEYTKTPKPNTVTHGLEVVGGGEESVPVAAASRQRVGHFVMQATVKDSYVFIPSVRASGDVQSLLESEKVKTASDSLIGWFEGGALEGFKVVHQCNCVHRGLKPSRVLLFEAVLTNGRFLKACLSGFRHQAAVPAREGEGDPRYWAVEVHRWTDGETHGTMGSRHQRLHAPECHKGQYTRASDLWSCGVILCKSNEEVLRILSQGVSFDDAVAKRFPAATDLVSRLLEYNPNNRLFSAQEALDHPWFGPSFLPTMSSPQGMTQAAVSDQHVVW</sequence>
<dbReference type="STRING" id="1169540.A0A0G4GZC3"/>
<dbReference type="InterPro" id="IPR000719">
    <property type="entry name" value="Prot_kinase_dom"/>
</dbReference>
<dbReference type="GO" id="GO:0005524">
    <property type="term" value="F:ATP binding"/>
    <property type="evidence" value="ECO:0007669"/>
    <property type="project" value="UniProtKB-KW"/>
</dbReference>
<dbReference type="InParanoid" id="A0A0G4GZC3"/>
<dbReference type="AlphaFoldDB" id="A0A0G4GZC3"/>
<proteinExistence type="predicted"/>
<dbReference type="GO" id="GO:0005737">
    <property type="term" value="C:cytoplasm"/>
    <property type="evidence" value="ECO:0007669"/>
    <property type="project" value="TreeGrafter"/>
</dbReference>